<reference evidence="1" key="1">
    <citation type="submission" date="2023-04" db="EMBL/GenBank/DDBJ databases">
        <title>Candida boidinii NBRC 1967.</title>
        <authorList>
            <person name="Ichikawa N."/>
            <person name="Sato H."/>
            <person name="Tonouchi N."/>
        </authorList>
    </citation>
    <scope>NUCLEOTIDE SEQUENCE</scope>
    <source>
        <strain evidence="1">NBRC 1967</strain>
    </source>
</reference>
<evidence type="ECO:0000313" key="2">
    <source>
        <dbReference type="Proteomes" id="UP001165101"/>
    </source>
</evidence>
<sequence length="159" mass="17411">MDSSFDSENGSNVIGERAKSGKNKLTLAIELTLLQLNRRKLVNSLVKAYSGAKSILDSVQTDGLGIITDSKLIKENESEGLLGDDDIDHMTIDNDSINTVTDGIFSKFDGSRLHLFKRLISNICDLQVEEIDEKLLSAIEMRLLDNGKSPALGATPRFV</sequence>
<gene>
    <name evidence="1" type="ORF">Cboi01_000353700</name>
</gene>
<dbReference type="EMBL" id="BSXV01001970">
    <property type="protein sequence ID" value="GME94491.1"/>
    <property type="molecule type" value="Genomic_DNA"/>
</dbReference>
<dbReference type="Proteomes" id="UP001165101">
    <property type="component" value="Unassembled WGS sequence"/>
</dbReference>
<keyword evidence="2" id="KW-1185">Reference proteome</keyword>
<evidence type="ECO:0000313" key="1">
    <source>
        <dbReference type="EMBL" id="GME94491.1"/>
    </source>
</evidence>
<protein>
    <submittedName>
        <fullName evidence="1">Unnamed protein product</fullName>
    </submittedName>
</protein>
<comment type="caution">
    <text evidence="1">The sequence shown here is derived from an EMBL/GenBank/DDBJ whole genome shotgun (WGS) entry which is preliminary data.</text>
</comment>
<name>A0ACB5TT31_CANBO</name>
<accession>A0ACB5TT31</accession>
<proteinExistence type="predicted"/>
<organism evidence="1 2">
    <name type="scientific">Candida boidinii</name>
    <name type="common">Yeast</name>
    <dbReference type="NCBI Taxonomy" id="5477"/>
    <lineage>
        <taxon>Eukaryota</taxon>
        <taxon>Fungi</taxon>
        <taxon>Dikarya</taxon>
        <taxon>Ascomycota</taxon>
        <taxon>Saccharomycotina</taxon>
        <taxon>Pichiomycetes</taxon>
        <taxon>Pichiales</taxon>
        <taxon>Pichiaceae</taxon>
        <taxon>Ogataea</taxon>
        <taxon>Ogataea/Candida clade</taxon>
    </lineage>
</organism>